<organism evidence="3 4">
    <name type="scientific">Caenorhabditis briggsae</name>
    <dbReference type="NCBI Taxonomy" id="6238"/>
    <lineage>
        <taxon>Eukaryota</taxon>
        <taxon>Metazoa</taxon>
        <taxon>Ecdysozoa</taxon>
        <taxon>Nematoda</taxon>
        <taxon>Chromadorea</taxon>
        <taxon>Rhabditida</taxon>
        <taxon>Rhabditina</taxon>
        <taxon>Rhabditomorpha</taxon>
        <taxon>Rhabditoidea</taxon>
        <taxon>Rhabditidae</taxon>
        <taxon>Peloderinae</taxon>
        <taxon>Caenorhabditis</taxon>
    </lineage>
</organism>
<dbReference type="EMBL" id="CP092621">
    <property type="protein sequence ID" value="UMM16021.1"/>
    <property type="molecule type" value="Genomic_DNA"/>
</dbReference>
<evidence type="ECO:0000313" key="3">
    <source>
        <dbReference type="EMBL" id="UMM16021.1"/>
    </source>
</evidence>
<reference evidence="3 4" key="1">
    <citation type="submission" date="2022-04" db="EMBL/GenBank/DDBJ databases">
        <title>Chromosome-level reference genomes for two strains of Caenorhabditis briggsae: an improved platform for comparative genomics.</title>
        <authorList>
            <person name="Stevens L."/>
            <person name="Andersen E."/>
        </authorList>
    </citation>
    <scope>NUCLEOTIDE SEQUENCE [LARGE SCALE GENOMIC DNA]</scope>
    <source>
        <strain evidence="3">VX34</strain>
        <tissue evidence="3">Whole-organism</tissue>
    </source>
</reference>
<dbReference type="PANTHER" id="PTHR21447">
    <property type="entry name" value="RING-TYPE DOMAIN-CONTAINING PROTEIN-RELATED"/>
    <property type="match status" value="1"/>
</dbReference>
<evidence type="ECO:0000256" key="1">
    <source>
        <dbReference type="SAM" id="MobiDB-lite"/>
    </source>
</evidence>
<accession>A0AAE9E8I2</accession>
<protein>
    <recommendedName>
        <fullName evidence="2">DUF7809 domain-containing protein</fullName>
    </recommendedName>
</protein>
<sequence>MAAKSEPPENARKFEIRLSTALEYILGPLRKTIEDVQNFLTEGVDSNQTLEEILALGDPDLRMYGTVEELAENIKMFKNFPESFRFFSAITPNTSFVYKSLKNEDFFCKSDLLTIIRNMTLFVVQEHPLLSQFGYDLGQFLRELVPGSSEHVEFWKFDFATYNGIWEEICDGHNEANQNAGRLRDELTPYVRDRHFNYIDSKMKEFNSIAWHEDHRSFFSNMFKSKKCTDQDIMNRLYVYFVDAGTMNCFRKLIDSRPTLFGPNPKSAAPTVRLFEDGPFKFVMKQELFNAINRYSDYSNSIIFNENEKHVISSMEWEDVLEFYGDRIGDIEFIRYPIQRSKHRAVYLQGPTRDGFCVLCVDALFDSFLKFLIFGAKSLQRAKCWQDICRVLDTIQTFCDSEFTPHAFIRVECLANTESQYCDHAANVQTIRNVPADGFTERNLEIELVRLSLTTISPEIQKYARIVFREIEKRKKGEFLRTSDMFDAVEMCQILCIFKRYPKLQKFLHKQMRCHRVVGLECEYCEAQDTWTDDEVSENQKTSEASESSESKIQNRLKMLKILEEEPSEIDKILEEMDRKDAEAESENSMIQKTSESESTTSEIDDLDVQEMIGKMNNKFAQFEEARERIKDMGRYL</sequence>
<name>A0AAE9E8I2_CAEBR</name>
<dbReference type="Proteomes" id="UP000829354">
    <property type="component" value="Chromosome II"/>
</dbReference>
<dbReference type="InterPro" id="IPR056711">
    <property type="entry name" value="DUF7809"/>
</dbReference>
<dbReference type="AlphaFoldDB" id="A0AAE9E8I2"/>
<evidence type="ECO:0000313" key="4">
    <source>
        <dbReference type="Proteomes" id="UP000829354"/>
    </source>
</evidence>
<keyword evidence="4" id="KW-1185">Reference proteome</keyword>
<evidence type="ECO:0000259" key="2">
    <source>
        <dbReference type="Pfam" id="PF25100"/>
    </source>
</evidence>
<feature type="region of interest" description="Disordered" evidence="1">
    <location>
        <begin position="579"/>
        <end position="607"/>
    </location>
</feature>
<feature type="region of interest" description="Disordered" evidence="1">
    <location>
        <begin position="533"/>
        <end position="552"/>
    </location>
</feature>
<proteinExistence type="predicted"/>
<feature type="domain" description="DUF7809" evidence="2">
    <location>
        <begin position="106"/>
        <end position="264"/>
    </location>
</feature>
<gene>
    <name evidence="3" type="ORF">L5515_013212</name>
</gene>
<dbReference type="Pfam" id="PF25100">
    <property type="entry name" value="DUF7809"/>
    <property type="match status" value="1"/>
</dbReference>
<dbReference type="PANTHER" id="PTHR21447:SF13">
    <property type="entry name" value="RING-TYPE DOMAIN-CONTAINING PROTEIN"/>
    <property type="match status" value="1"/>
</dbReference>